<keyword evidence="3" id="KW-1185">Reference proteome</keyword>
<comment type="caution">
    <text evidence="2">The sequence shown here is derived from an EMBL/GenBank/DDBJ whole genome shotgun (WGS) entry which is preliminary data.</text>
</comment>
<feature type="transmembrane region" description="Helical" evidence="1">
    <location>
        <begin position="44"/>
        <end position="66"/>
    </location>
</feature>
<gene>
    <name evidence="2" type="ORF">RF55_14675</name>
</gene>
<keyword evidence="1" id="KW-1133">Transmembrane helix</keyword>
<keyword evidence="1" id="KW-0472">Membrane</keyword>
<feature type="non-terminal residue" evidence="2">
    <location>
        <position position="210"/>
    </location>
</feature>
<feature type="transmembrane region" description="Helical" evidence="1">
    <location>
        <begin position="101"/>
        <end position="118"/>
    </location>
</feature>
<feature type="transmembrane region" description="Helical" evidence="1">
    <location>
        <begin position="72"/>
        <end position="94"/>
    </location>
</feature>
<evidence type="ECO:0000256" key="1">
    <source>
        <dbReference type="SAM" id="Phobius"/>
    </source>
</evidence>
<keyword evidence="1" id="KW-0812">Transmembrane</keyword>
<evidence type="ECO:0000313" key="2">
    <source>
        <dbReference type="EMBL" id="KMQ86350.1"/>
    </source>
</evidence>
<proteinExistence type="predicted"/>
<dbReference type="AlphaFoldDB" id="A0A0J7N126"/>
<dbReference type="Proteomes" id="UP000036403">
    <property type="component" value="Unassembled WGS sequence"/>
</dbReference>
<organism evidence="2 3">
    <name type="scientific">Lasius niger</name>
    <name type="common">Black garden ant</name>
    <dbReference type="NCBI Taxonomy" id="67767"/>
    <lineage>
        <taxon>Eukaryota</taxon>
        <taxon>Metazoa</taxon>
        <taxon>Ecdysozoa</taxon>
        <taxon>Arthropoda</taxon>
        <taxon>Hexapoda</taxon>
        <taxon>Insecta</taxon>
        <taxon>Pterygota</taxon>
        <taxon>Neoptera</taxon>
        <taxon>Endopterygota</taxon>
        <taxon>Hymenoptera</taxon>
        <taxon>Apocrita</taxon>
        <taxon>Aculeata</taxon>
        <taxon>Formicoidea</taxon>
        <taxon>Formicidae</taxon>
        <taxon>Formicinae</taxon>
        <taxon>Lasius</taxon>
        <taxon>Lasius</taxon>
    </lineage>
</organism>
<dbReference type="EMBL" id="LBMM01012206">
    <property type="protein sequence ID" value="KMQ86350.1"/>
    <property type="molecule type" value="Genomic_DNA"/>
</dbReference>
<reference evidence="2 3" key="1">
    <citation type="submission" date="2015-04" db="EMBL/GenBank/DDBJ databases">
        <title>Lasius niger genome sequencing.</title>
        <authorList>
            <person name="Konorov E.A."/>
            <person name="Nikitin M.A."/>
            <person name="Kirill M.V."/>
            <person name="Chang P."/>
        </authorList>
    </citation>
    <scope>NUCLEOTIDE SEQUENCE [LARGE SCALE GENOMIC DNA]</scope>
    <source>
        <tissue evidence="2">Whole</tissue>
    </source>
</reference>
<protein>
    <submittedName>
        <fullName evidence="2">Odorant receptor 13a</fullName>
    </submittedName>
</protein>
<dbReference type="PaxDb" id="67767-A0A0J7N126"/>
<dbReference type="OrthoDB" id="7634903at2759"/>
<sequence length="210" mass="24088">MDISESSNYRDFVWAIELNRLSLGLIGLWPKTDKVVKRRLGSDIRAGFAFIMIGFISGIPLVHALMRVWGDMALMIDNLRITLPVLAVLLEFVIMRWKQTVIFVIVLPYFNLPIRHLTNLTDRNKPLPLQTYYLYDTDKSLQFELTFLSQAIATFLAILIHIAVNAFLGFLILHICGQLENFKHRVINLISCKDFNTALSSSIVTHLRLI</sequence>
<feature type="transmembrane region" description="Helical" evidence="1">
    <location>
        <begin position="151"/>
        <end position="175"/>
    </location>
</feature>
<accession>A0A0J7N126</accession>
<evidence type="ECO:0000313" key="3">
    <source>
        <dbReference type="Proteomes" id="UP000036403"/>
    </source>
</evidence>
<name>A0A0J7N126_LASNI</name>
<keyword evidence="2" id="KW-0675">Receptor</keyword>